<evidence type="ECO:0000256" key="1">
    <source>
        <dbReference type="SAM" id="MobiDB-lite"/>
    </source>
</evidence>
<organism evidence="2 3">
    <name type="scientific">Sulfobacillus benefaciens</name>
    <dbReference type="NCBI Taxonomy" id="453960"/>
    <lineage>
        <taxon>Bacteria</taxon>
        <taxon>Bacillati</taxon>
        <taxon>Bacillota</taxon>
        <taxon>Clostridia</taxon>
        <taxon>Eubacteriales</taxon>
        <taxon>Clostridiales Family XVII. Incertae Sedis</taxon>
        <taxon>Sulfobacillus</taxon>
    </lineage>
</organism>
<sequence length="135" mass="14955">MDSLSILLRISKPNKQGLTPPEIAEALQQKYPQTVESPPLHDSPHHPATSSSPAILHTLTRIADTLDRLEPQQEDVTDYVLSSRSSVTIKTNSVGPWQNSPPFVVATPVREDEPVVLIVVGPRIPLYLDYWLRSG</sequence>
<dbReference type="AlphaFoldDB" id="A0A2T2WRN1"/>
<comment type="caution">
    <text evidence="2">The sequence shown here is derived from an EMBL/GenBank/DDBJ whole genome shotgun (WGS) entry which is preliminary data.</text>
</comment>
<accession>A0A2T2WRN1</accession>
<evidence type="ECO:0000313" key="3">
    <source>
        <dbReference type="Proteomes" id="UP000242699"/>
    </source>
</evidence>
<protein>
    <submittedName>
        <fullName evidence="2">Uncharacterized protein</fullName>
    </submittedName>
</protein>
<feature type="region of interest" description="Disordered" evidence="1">
    <location>
        <begin position="28"/>
        <end position="54"/>
    </location>
</feature>
<gene>
    <name evidence="2" type="ORF">C7B43_17955</name>
</gene>
<dbReference type="Proteomes" id="UP000242699">
    <property type="component" value="Unassembled WGS sequence"/>
</dbReference>
<name>A0A2T2WRN1_9FIRM</name>
<reference evidence="2 3" key="1">
    <citation type="journal article" date="2014" name="BMC Genomics">
        <title>Comparison of environmental and isolate Sulfobacillus genomes reveals diverse carbon, sulfur, nitrogen, and hydrogen metabolisms.</title>
        <authorList>
            <person name="Justice N.B."/>
            <person name="Norman A."/>
            <person name="Brown C.T."/>
            <person name="Singh A."/>
            <person name="Thomas B.C."/>
            <person name="Banfield J.F."/>
        </authorList>
    </citation>
    <scope>NUCLEOTIDE SEQUENCE [LARGE SCALE GENOMIC DNA]</scope>
    <source>
        <strain evidence="2">AMDSBA1</strain>
    </source>
</reference>
<evidence type="ECO:0000313" key="2">
    <source>
        <dbReference type="EMBL" id="PSR24880.1"/>
    </source>
</evidence>
<proteinExistence type="predicted"/>
<dbReference type="EMBL" id="PXYT01000065">
    <property type="protein sequence ID" value="PSR24880.1"/>
    <property type="molecule type" value="Genomic_DNA"/>
</dbReference>